<evidence type="ECO:0000313" key="3">
    <source>
        <dbReference type="EMBL" id="SBW28105.1"/>
    </source>
</evidence>
<feature type="transmembrane region" description="Helical" evidence="2">
    <location>
        <begin position="36"/>
        <end position="55"/>
    </location>
</feature>
<evidence type="ECO:0000256" key="2">
    <source>
        <dbReference type="SAM" id="Phobius"/>
    </source>
</evidence>
<dbReference type="EMBL" id="FLUV01002298">
    <property type="protein sequence ID" value="SBW28105.1"/>
    <property type="molecule type" value="Genomic_DNA"/>
</dbReference>
<protein>
    <submittedName>
        <fullName evidence="3">Putative membrane protein</fullName>
    </submittedName>
</protein>
<keyword evidence="2" id="KW-0812">Transmembrane</keyword>
<reference evidence="4" key="1">
    <citation type="submission" date="2016-02" db="EMBL/GenBank/DDBJ databases">
        <authorList>
            <person name="Wibberg D."/>
        </authorList>
    </citation>
    <scope>NUCLEOTIDE SEQUENCE [LARGE SCALE GENOMIC DNA]</scope>
</reference>
<organism evidence="3 4">
    <name type="scientific">Candidatus Protofrankia californiensis</name>
    <dbReference type="NCBI Taxonomy" id="1839754"/>
    <lineage>
        <taxon>Bacteria</taxon>
        <taxon>Bacillati</taxon>
        <taxon>Actinomycetota</taxon>
        <taxon>Actinomycetes</taxon>
        <taxon>Frankiales</taxon>
        <taxon>Frankiaceae</taxon>
        <taxon>Protofrankia</taxon>
    </lineage>
</organism>
<keyword evidence="2" id="KW-0472">Membrane</keyword>
<feature type="transmembrane region" description="Helical" evidence="2">
    <location>
        <begin position="12"/>
        <end position="30"/>
    </location>
</feature>
<evidence type="ECO:0000313" key="4">
    <source>
        <dbReference type="Proteomes" id="UP000199013"/>
    </source>
</evidence>
<proteinExistence type="predicted"/>
<name>A0A1C3PE43_9ACTN</name>
<feature type="compositionally biased region" description="Basic and acidic residues" evidence="1">
    <location>
        <begin position="61"/>
        <end position="72"/>
    </location>
</feature>
<dbReference type="AlphaFoldDB" id="A0A1C3PE43"/>
<dbReference type="Proteomes" id="UP000199013">
    <property type="component" value="Unassembled WGS sequence"/>
</dbReference>
<sequence length="123" mass="12879">MVALRSRREDRTLLVAAWVLAVTVLVLGVAVVAPILIMWGVLGVAAAVFATRIHLRDTRARRLEGQGRHDHGSSAPPEAQVPGSLGASDQAQAAPAAHAEEPADPDSGSPSVQADAVEQEHVR</sequence>
<accession>A0A1C3PE43</accession>
<feature type="compositionally biased region" description="Low complexity" evidence="1">
    <location>
        <begin position="87"/>
        <end position="97"/>
    </location>
</feature>
<keyword evidence="2" id="KW-1133">Transmembrane helix</keyword>
<keyword evidence="4" id="KW-1185">Reference proteome</keyword>
<evidence type="ECO:0000256" key="1">
    <source>
        <dbReference type="SAM" id="MobiDB-lite"/>
    </source>
</evidence>
<gene>
    <name evidence="3" type="ORF">FDG2_5535</name>
</gene>
<feature type="region of interest" description="Disordered" evidence="1">
    <location>
        <begin position="61"/>
        <end position="123"/>
    </location>
</feature>